<name>X0W2N2_9ZZZZ</name>
<dbReference type="Gene3D" id="3.40.50.300">
    <property type="entry name" value="P-loop containing nucleotide triphosphate hydrolases"/>
    <property type="match status" value="1"/>
</dbReference>
<dbReference type="GO" id="GO:0004713">
    <property type="term" value="F:protein tyrosine kinase activity"/>
    <property type="evidence" value="ECO:0007669"/>
    <property type="project" value="TreeGrafter"/>
</dbReference>
<accession>X0W2N2</accession>
<feature type="non-terminal residue" evidence="2">
    <location>
        <position position="1"/>
    </location>
</feature>
<dbReference type="GO" id="GO:0005886">
    <property type="term" value="C:plasma membrane"/>
    <property type="evidence" value="ECO:0007669"/>
    <property type="project" value="TreeGrafter"/>
</dbReference>
<evidence type="ECO:0000256" key="1">
    <source>
        <dbReference type="SAM" id="MobiDB-lite"/>
    </source>
</evidence>
<protein>
    <recommendedName>
        <fullName evidence="3">AAA domain-containing protein</fullName>
    </recommendedName>
</protein>
<sequence>ELLSSNYMRELIEAAAQRYDRVILDGPPALLISDALVIANQVEGVILVARAVQNSKGAFKRAREQLERISARVVGAVLNAAAPRPGGYFRQQYRDFYDYTSEETIPPALPGEASARPPDDSADEDRD</sequence>
<dbReference type="InterPro" id="IPR027417">
    <property type="entry name" value="P-loop_NTPase"/>
</dbReference>
<feature type="region of interest" description="Disordered" evidence="1">
    <location>
        <begin position="101"/>
        <end position="127"/>
    </location>
</feature>
<dbReference type="SUPFAM" id="SSF52540">
    <property type="entry name" value="P-loop containing nucleoside triphosphate hydrolases"/>
    <property type="match status" value="1"/>
</dbReference>
<dbReference type="PANTHER" id="PTHR32309">
    <property type="entry name" value="TYROSINE-PROTEIN KINASE"/>
    <property type="match status" value="1"/>
</dbReference>
<evidence type="ECO:0000313" key="2">
    <source>
        <dbReference type="EMBL" id="GAG25049.1"/>
    </source>
</evidence>
<evidence type="ECO:0008006" key="3">
    <source>
        <dbReference type="Google" id="ProtNLM"/>
    </source>
</evidence>
<comment type="caution">
    <text evidence="2">The sequence shown here is derived from an EMBL/GenBank/DDBJ whole genome shotgun (WGS) entry which is preliminary data.</text>
</comment>
<proteinExistence type="predicted"/>
<dbReference type="PANTHER" id="PTHR32309:SF13">
    <property type="entry name" value="FERRIC ENTEROBACTIN TRANSPORT PROTEIN FEPE"/>
    <property type="match status" value="1"/>
</dbReference>
<organism evidence="2">
    <name type="scientific">marine sediment metagenome</name>
    <dbReference type="NCBI Taxonomy" id="412755"/>
    <lineage>
        <taxon>unclassified sequences</taxon>
        <taxon>metagenomes</taxon>
        <taxon>ecological metagenomes</taxon>
    </lineage>
</organism>
<dbReference type="EMBL" id="BARS01034683">
    <property type="protein sequence ID" value="GAG25049.1"/>
    <property type="molecule type" value="Genomic_DNA"/>
</dbReference>
<dbReference type="InterPro" id="IPR050445">
    <property type="entry name" value="Bact_polysacc_biosynth/exp"/>
</dbReference>
<gene>
    <name evidence="2" type="ORF">S01H1_53554</name>
</gene>
<reference evidence="2" key="1">
    <citation type="journal article" date="2014" name="Front. Microbiol.">
        <title>High frequency of phylogenetically diverse reductive dehalogenase-homologous genes in deep subseafloor sedimentary metagenomes.</title>
        <authorList>
            <person name="Kawai M."/>
            <person name="Futagami T."/>
            <person name="Toyoda A."/>
            <person name="Takaki Y."/>
            <person name="Nishi S."/>
            <person name="Hori S."/>
            <person name="Arai W."/>
            <person name="Tsubouchi T."/>
            <person name="Morono Y."/>
            <person name="Uchiyama I."/>
            <person name="Ito T."/>
            <person name="Fujiyama A."/>
            <person name="Inagaki F."/>
            <person name="Takami H."/>
        </authorList>
    </citation>
    <scope>NUCLEOTIDE SEQUENCE</scope>
    <source>
        <strain evidence="2">Expedition CK06-06</strain>
    </source>
</reference>
<dbReference type="AlphaFoldDB" id="X0W2N2"/>